<proteinExistence type="predicted"/>
<organism evidence="1 2">
    <name type="scientific">Athelia psychrophila</name>
    <dbReference type="NCBI Taxonomy" id="1759441"/>
    <lineage>
        <taxon>Eukaryota</taxon>
        <taxon>Fungi</taxon>
        <taxon>Dikarya</taxon>
        <taxon>Basidiomycota</taxon>
        <taxon>Agaricomycotina</taxon>
        <taxon>Agaricomycetes</taxon>
        <taxon>Agaricomycetidae</taxon>
        <taxon>Atheliales</taxon>
        <taxon>Atheliaceae</taxon>
        <taxon>Athelia</taxon>
    </lineage>
</organism>
<gene>
    <name evidence="1" type="ORF">FIBSPDRAFT_901548</name>
</gene>
<dbReference type="AlphaFoldDB" id="A0A165X1G0"/>
<sequence>MLVALKSLRHLELRLALIYSPSYYDLPPIVLPALELLHVVFAKCHSDFNFINRCIHAPSLISLSLAGWNTPDEYPDGHIVDYSRLPSLQQLDALSRAYPHIERLTCHFDHAEEIEEVLDAMVGTAAEEDEEGRALDARRWPQMKTIAVEGLQKPIDASVLRCIAPKFQKLDSSIQTLLLPKPCFGDGVVESLKDIIKIEAIGDEWPTLFG</sequence>
<evidence type="ECO:0008006" key="3">
    <source>
        <dbReference type="Google" id="ProtNLM"/>
    </source>
</evidence>
<evidence type="ECO:0000313" key="2">
    <source>
        <dbReference type="Proteomes" id="UP000076532"/>
    </source>
</evidence>
<evidence type="ECO:0000313" key="1">
    <source>
        <dbReference type="EMBL" id="KZP08104.1"/>
    </source>
</evidence>
<dbReference type="EMBL" id="KV417731">
    <property type="protein sequence ID" value="KZP08104.1"/>
    <property type="molecule type" value="Genomic_DNA"/>
</dbReference>
<keyword evidence="2" id="KW-1185">Reference proteome</keyword>
<protein>
    <recommendedName>
        <fullName evidence="3">F-box domain-containing protein</fullName>
    </recommendedName>
</protein>
<name>A0A165X1G0_9AGAM</name>
<accession>A0A165X1G0</accession>
<dbReference type="Proteomes" id="UP000076532">
    <property type="component" value="Unassembled WGS sequence"/>
</dbReference>
<reference evidence="1 2" key="1">
    <citation type="journal article" date="2016" name="Mol. Biol. Evol.">
        <title>Comparative Genomics of Early-Diverging Mushroom-Forming Fungi Provides Insights into the Origins of Lignocellulose Decay Capabilities.</title>
        <authorList>
            <person name="Nagy L.G."/>
            <person name="Riley R."/>
            <person name="Tritt A."/>
            <person name="Adam C."/>
            <person name="Daum C."/>
            <person name="Floudas D."/>
            <person name="Sun H."/>
            <person name="Yadav J.S."/>
            <person name="Pangilinan J."/>
            <person name="Larsson K.H."/>
            <person name="Matsuura K."/>
            <person name="Barry K."/>
            <person name="Labutti K."/>
            <person name="Kuo R."/>
            <person name="Ohm R.A."/>
            <person name="Bhattacharya S.S."/>
            <person name="Shirouzu T."/>
            <person name="Yoshinaga Y."/>
            <person name="Martin F.M."/>
            <person name="Grigoriev I.V."/>
            <person name="Hibbett D.S."/>
        </authorList>
    </citation>
    <scope>NUCLEOTIDE SEQUENCE [LARGE SCALE GENOMIC DNA]</scope>
    <source>
        <strain evidence="1 2">CBS 109695</strain>
    </source>
</reference>